<feature type="repeat" description="ANK" evidence="3">
    <location>
        <begin position="627"/>
        <end position="659"/>
    </location>
</feature>
<evidence type="ECO:0000256" key="1">
    <source>
        <dbReference type="ARBA" id="ARBA00022737"/>
    </source>
</evidence>
<dbReference type="SMART" id="SM00248">
    <property type="entry name" value="ANK"/>
    <property type="match status" value="12"/>
</dbReference>
<name>A0AAJ0B3F5_9PEZI</name>
<sequence length="1040" mass="114626">MSFGVGFGDIAKAIGLAKEVVTRYREAPKHVNDLATESDELRPVLEGYVTLLNRLERIYDVNNAITASGHGFKDKASVFRKRLTLDANDIKSCRDQIGQYNGMLDSFMISLNVLMAEEAERSKERDEIINWLNPPGLDSRYGETHTERLRNRVDETGGWLPKLTEFHDFVEGHTRTLICLGNPGVGKSILSSIAIDHLEDLQAASTSPIGVGFVIFDFNSQDEPENITACLLGQLIRRMTRYKSKPKRSLPMMGELVGCLKTAISSYSRTFVVIDALDECEIRSRTVFLEKVFQLQRVTSLNVFATLRPIPDIVTLFEDSGSTLQKIQIDTRQDDIRRFVDCRMNENLPLFRKVAEEVKSRLISDISTASTEVFLLAVLYVEAVKKCRTGPNAYKKLYADTLDRIKKKDTADLAIHILSWAGWARRPLMLRELQHALAIIEGELILNGENTTDEDSIVSLCEGLITINTQTHIRLIHSTTQEYLTGISQDIFPTVDSAFQTGRCQTDEEFAVRLSQYPLYDYAVKNWGLHARLITSPRSEEILSFLQNNPSVEAASQCLLTWEGFSQHTPANVSGLHLAFLSKGPYSAQERNTYGQSALATAASRGHCDILRVLLAYTAEVDTEDNMSRTPLSLAAERGDVEMVKALFTHGADLSRTDMFGRSPLSYAAESGNEATVRYLSGHALSMTVMNHPDQAGKTPVWYAARRKHWGIVNDLVKHQANIDFYGKHAATLAATAAENKQWEDVMELIKAGADINLPNAARRTPLSFAAEHCQGDITVALLDAHADQNICDEDGWTPLMWASDSGWDDGVLTLLQHSNVCLERQDIHGQTALSIASSMGHTAVVKSLLDADSEGKTLNLADKTGWTPLIQAAKNGSDVLDLILDKAGSSVNTSWADMAGKTALHWAASRGHLKAVTRLIGHVAVGVADNLQRTALYLAAASGHNEVAAALLANGADVNAADYLQRTPLRIAAERGHEEVVKELLYWKGDIGVESDPHNDIRHLVCFTASLGVRRALESEGVPGQDGLFDVLGLAALFC</sequence>
<dbReference type="AlphaFoldDB" id="A0AAJ0B3F5"/>
<comment type="caution">
    <text evidence="6">The sequence shown here is derived from an EMBL/GenBank/DDBJ whole genome shotgun (WGS) entry which is preliminary data.</text>
</comment>
<dbReference type="SUPFAM" id="SSF48403">
    <property type="entry name" value="Ankyrin repeat"/>
    <property type="match status" value="2"/>
</dbReference>
<feature type="repeat" description="ANK" evidence="3">
    <location>
        <begin position="965"/>
        <end position="997"/>
    </location>
</feature>
<dbReference type="Proteomes" id="UP001239445">
    <property type="component" value="Unassembled WGS sequence"/>
</dbReference>
<dbReference type="PROSITE" id="PS50088">
    <property type="entry name" value="ANK_REPEAT"/>
    <property type="match status" value="6"/>
</dbReference>
<evidence type="ECO:0000256" key="2">
    <source>
        <dbReference type="ARBA" id="ARBA00023043"/>
    </source>
</evidence>
<feature type="repeat" description="ANK" evidence="3">
    <location>
        <begin position="900"/>
        <end position="921"/>
    </location>
</feature>
<accession>A0AAJ0B3F5</accession>
<dbReference type="Pfam" id="PF24883">
    <property type="entry name" value="NPHP3_N"/>
    <property type="match status" value="1"/>
</dbReference>
<keyword evidence="7" id="KW-1185">Reference proteome</keyword>
<evidence type="ECO:0000313" key="6">
    <source>
        <dbReference type="EMBL" id="KAK1750984.1"/>
    </source>
</evidence>
<dbReference type="InterPro" id="IPR036770">
    <property type="entry name" value="Ankyrin_rpt-contain_sf"/>
</dbReference>
<dbReference type="InterPro" id="IPR054471">
    <property type="entry name" value="GPIID_WHD"/>
</dbReference>
<dbReference type="PANTHER" id="PTHR24123:SF33">
    <property type="entry name" value="PROTEIN HOS4"/>
    <property type="match status" value="1"/>
</dbReference>
<protein>
    <submittedName>
        <fullName evidence="6">Ankyrin repeat-containing domain protein</fullName>
    </submittedName>
</protein>
<dbReference type="Pfam" id="PF12796">
    <property type="entry name" value="Ank_2"/>
    <property type="match status" value="5"/>
</dbReference>
<gene>
    <name evidence="6" type="ORF">QBC47DRAFT_425909</name>
</gene>
<dbReference type="Gene3D" id="3.40.50.300">
    <property type="entry name" value="P-loop containing nucleotide triphosphate hydrolases"/>
    <property type="match status" value="1"/>
</dbReference>
<keyword evidence="1" id="KW-0677">Repeat</keyword>
<dbReference type="PROSITE" id="PS50297">
    <property type="entry name" value="ANK_REP_REGION"/>
    <property type="match status" value="4"/>
</dbReference>
<dbReference type="PRINTS" id="PR01415">
    <property type="entry name" value="ANKYRIN"/>
</dbReference>
<dbReference type="Gene3D" id="1.25.40.20">
    <property type="entry name" value="Ankyrin repeat-containing domain"/>
    <property type="match status" value="4"/>
</dbReference>
<reference evidence="6" key="1">
    <citation type="submission" date="2023-06" db="EMBL/GenBank/DDBJ databases">
        <title>Genome-scale phylogeny and comparative genomics of the fungal order Sordariales.</title>
        <authorList>
            <consortium name="Lawrence Berkeley National Laboratory"/>
            <person name="Hensen N."/>
            <person name="Bonometti L."/>
            <person name="Westerberg I."/>
            <person name="Brannstrom I.O."/>
            <person name="Guillou S."/>
            <person name="Cros-Aarteil S."/>
            <person name="Calhoun S."/>
            <person name="Haridas S."/>
            <person name="Kuo A."/>
            <person name="Mondo S."/>
            <person name="Pangilinan J."/>
            <person name="Riley R."/>
            <person name="Labutti K."/>
            <person name="Andreopoulos B."/>
            <person name="Lipzen A."/>
            <person name="Chen C."/>
            <person name="Yanf M."/>
            <person name="Daum C."/>
            <person name="Ng V."/>
            <person name="Clum A."/>
            <person name="Steindorff A."/>
            <person name="Ohm R."/>
            <person name="Martin F."/>
            <person name="Silar P."/>
            <person name="Natvig D."/>
            <person name="Lalanne C."/>
            <person name="Gautier V."/>
            <person name="Ament-Velasquez S.L."/>
            <person name="Kruys A."/>
            <person name="Hutchinson M.I."/>
            <person name="Powell A.J."/>
            <person name="Barry K."/>
            <person name="Miller A.N."/>
            <person name="Grigoriev I.V."/>
            <person name="Debuchy R."/>
            <person name="Gladieux P."/>
            <person name="Thoren M.H."/>
            <person name="Johannesson H."/>
        </authorList>
    </citation>
    <scope>NUCLEOTIDE SEQUENCE</scope>
    <source>
        <strain evidence="6">PSN4</strain>
    </source>
</reference>
<dbReference type="InterPro" id="IPR056884">
    <property type="entry name" value="NPHP3-like_N"/>
</dbReference>
<evidence type="ECO:0000259" key="4">
    <source>
        <dbReference type="Pfam" id="PF22939"/>
    </source>
</evidence>
<evidence type="ECO:0000256" key="3">
    <source>
        <dbReference type="PROSITE-ProRule" id="PRU00023"/>
    </source>
</evidence>
<keyword evidence="2 3" id="KW-0040">ANK repeat</keyword>
<dbReference type="PANTHER" id="PTHR24123">
    <property type="entry name" value="ANKYRIN REPEAT-CONTAINING"/>
    <property type="match status" value="1"/>
</dbReference>
<evidence type="ECO:0000259" key="5">
    <source>
        <dbReference type="Pfam" id="PF24883"/>
    </source>
</evidence>
<feature type="domain" description="Nephrocystin 3-like N-terminal" evidence="5">
    <location>
        <begin position="156"/>
        <end position="306"/>
    </location>
</feature>
<feature type="repeat" description="ANK" evidence="3">
    <location>
        <begin position="829"/>
        <end position="861"/>
    </location>
</feature>
<proteinExistence type="predicted"/>
<dbReference type="InterPro" id="IPR051165">
    <property type="entry name" value="Multifunctional_ANK_Repeat"/>
</dbReference>
<feature type="repeat" description="ANK" evidence="3">
    <location>
        <begin position="594"/>
        <end position="626"/>
    </location>
</feature>
<feature type="repeat" description="ANK" evidence="3">
    <location>
        <begin position="932"/>
        <end position="964"/>
    </location>
</feature>
<dbReference type="EMBL" id="MU839844">
    <property type="protein sequence ID" value="KAK1750984.1"/>
    <property type="molecule type" value="Genomic_DNA"/>
</dbReference>
<dbReference type="InterPro" id="IPR027417">
    <property type="entry name" value="P-loop_NTPase"/>
</dbReference>
<dbReference type="InterPro" id="IPR002110">
    <property type="entry name" value="Ankyrin_rpt"/>
</dbReference>
<dbReference type="Pfam" id="PF22939">
    <property type="entry name" value="WHD_GPIID"/>
    <property type="match status" value="1"/>
</dbReference>
<organism evidence="6 7">
    <name type="scientific">Echria macrotheca</name>
    <dbReference type="NCBI Taxonomy" id="438768"/>
    <lineage>
        <taxon>Eukaryota</taxon>
        <taxon>Fungi</taxon>
        <taxon>Dikarya</taxon>
        <taxon>Ascomycota</taxon>
        <taxon>Pezizomycotina</taxon>
        <taxon>Sordariomycetes</taxon>
        <taxon>Sordariomycetidae</taxon>
        <taxon>Sordariales</taxon>
        <taxon>Schizotheciaceae</taxon>
        <taxon>Echria</taxon>
    </lineage>
</organism>
<feature type="domain" description="GPI inositol-deacylase winged helix" evidence="4">
    <location>
        <begin position="412"/>
        <end position="485"/>
    </location>
</feature>
<evidence type="ECO:0000313" key="7">
    <source>
        <dbReference type="Proteomes" id="UP001239445"/>
    </source>
</evidence>